<keyword evidence="1" id="KW-0812">Transmembrane</keyword>
<evidence type="ECO:0000313" key="4">
    <source>
        <dbReference type="Proteomes" id="UP000245293"/>
    </source>
</evidence>
<feature type="transmembrane region" description="Helical" evidence="1">
    <location>
        <begin position="6"/>
        <end position="27"/>
    </location>
</feature>
<accession>A0A2V1P3S3</accession>
<keyword evidence="1" id="KW-0472">Membrane</keyword>
<gene>
    <name evidence="3" type="ORF">DFK10_08550</name>
</gene>
<evidence type="ECO:0000313" key="3">
    <source>
        <dbReference type="EMBL" id="PWG17085.1"/>
    </source>
</evidence>
<dbReference type="InterPro" id="IPR035965">
    <property type="entry name" value="PAS-like_dom_sf"/>
</dbReference>
<dbReference type="Gene3D" id="3.30.450.20">
    <property type="entry name" value="PAS domain"/>
    <property type="match status" value="1"/>
</dbReference>
<feature type="domain" description="PAS" evidence="2">
    <location>
        <begin position="269"/>
        <end position="336"/>
    </location>
</feature>
<reference evidence="4" key="1">
    <citation type="submission" date="2018-05" db="EMBL/GenBank/DDBJ databases">
        <authorList>
            <person name="Du Z."/>
            <person name="Wang X."/>
        </authorList>
    </citation>
    <scope>NUCLEOTIDE SEQUENCE [LARGE SCALE GENOMIC DNA]</scope>
    <source>
        <strain evidence="4">WDS4C29</strain>
    </source>
</reference>
<evidence type="ECO:0000256" key="1">
    <source>
        <dbReference type="SAM" id="Phobius"/>
    </source>
</evidence>
<protein>
    <recommendedName>
        <fullName evidence="2">PAS domain-containing protein</fullName>
    </recommendedName>
</protein>
<evidence type="ECO:0000259" key="2">
    <source>
        <dbReference type="SMART" id="SM00091"/>
    </source>
</evidence>
<keyword evidence="4" id="KW-1185">Reference proteome</keyword>
<dbReference type="SUPFAM" id="SSF55785">
    <property type="entry name" value="PYP-like sensor domain (PAS domain)"/>
    <property type="match status" value="1"/>
</dbReference>
<dbReference type="RefSeq" id="WP_109388606.1">
    <property type="nucleotide sequence ID" value="NZ_QETF01000007.1"/>
</dbReference>
<keyword evidence="1" id="KW-1133">Transmembrane helix</keyword>
<feature type="domain" description="PAS" evidence="2">
    <location>
        <begin position="154"/>
        <end position="224"/>
    </location>
</feature>
<dbReference type="EMBL" id="QETF01000007">
    <property type="protein sequence ID" value="PWG17085.1"/>
    <property type="molecule type" value="Genomic_DNA"/>
</dbReference>
<organism evidence="3 4">
    <name type="scientific">Salibaculum griseiflavum</name>
    <dbReference type="NCBI Taxonomy" id="1914409"/>
    <lineage>
        <taxon>Bacteria</taxon>
        <taxon>Pseudomonadati</taxon>
        <taxon>Pseudomonadota</taxon>
        <taxon>Alphaproteobacteria</taxon>
        <taxon>Rhodobacterales</taxon>
        <taxon>Roseobacteraceae</taxon>
        <taxon>Salibaculum</taxon>
    </lineage>
</organism>
<dbReference type="SMART" id="SM00091">
    <property type="entry name" value="PAS"/>
    <property type="match status" value="2"/>
</dbReference>
<comment type="caution">
    <text evidence="3">The sequence shown here is derived from an EMBL/GenBank/DDBJ whole genome shotgun (WGS) entry which is preliminary data.</text>
</comment>
<dbReference type="InterPro" id="IPR000014">
    <property type="entry name" value="PAS"/>
</dbReference>
<dbReference type="OrthoDB" id="9797304at2"/>
<dbReference type="AlphaFoldDB" id="A0A2V1P3S3"/>
<sequence length="339" mass="37525">MILSPALEALLAAGIGLTAAALLFLWWNRTNTAKALAARQLIAASEGETVLLFDDDSLLDATPQGRALLAQARSGGSDWDRLVTALEPRFPDLRAQGADVATSGQKTVASEGPDKDLVEMTYLDGVVRVALLSPQNGTDPTERLIVDAMEQELTLLRSIGDNAPQLIWQRNTAGDLVWANRAYLDLVDEIHPAEADMPRTWPPQDLFDDVAEPGGAIPVIEEKWLQSNGRLAPRCYEVSSVRRDVGTMHYAVDVTEVIEAREDQQKFVQTLAKTFAQLSVGLAIFDRNRRLTLFNPALTDMLQIPTDFLISRPHIGQFLDRLREARMIPEPKDYAAWRT</sequence>
<dbReference type="Proteomes" id="UP000245293">
    <property type="component" value="Unassembled WGS sequence"/>
</dbReference>
<name>A0A2V1P3S3_9RHOB</name>
<dbReference type="Pfam" id="PF13188">
    <property type="entry name" value="PAS_8"/>
    <property type="match status" value="1"/>
</dbReference>
<proteinExistence type="predicted"/>